<feature type="region of interest" description="Disordered" evidence="1">
    <location>
        <begin position="132"/>
        <end position="157"/>
    </location>
</feature>
<comment type="caution">
    <text evidence="2">The sequence shown here is derived from an EMBL/GenBank/DDBJ whole genome shotgun (WGS) entry which is preliminary data.</text>
</comment>
<accession>A0ABS0NRZ4</accession>
<organism evidence="2 3">
    <name type="scientific">Streptomyces pactum</name>
    <dbReference type="NCBI Taxonomy" id="68249"/>
    <lineage>
        <taxon>Bacteria</taxon>
        <taxon>Bacillati</taxon>
        <taxon>Actinomycetota</taxon>
        <taxon>Actinomycetes</taxon>
        <taxon>Kitasatosporales</taxon>
        <taxon>Streptomycetaceae</taxon>
        <taxon>Streptomyces</taxon>
    </lineage>
</organism>
<dbReference type="EMBL" id="JACYXC010000001">
    <property type="protein sequence ID" value="MBH5337804.1"/>
    <property type="molecule type" value="Genomic_DNA"/>
</dbReference>
<sequence length="157" mass="17322">MTDQELAVLAMSGATTIVAAMATDAWATVREGFLAVIRRRSPELHDDVEAQLDDGAALFAPDQDTEPARRLLIRQWQLELERFLAAHPDAAEELEAQTHRMQAALAAAPQQRNQYNTARDRAVVNAVQNGNQNTYYMDSGTRLPGPPAGPARQDRED</sequence>
<keyword evidence="3" id="KW-1185">Reference proteome</keyword>
<dbReference type="Proteomes" id="UP000807371">
    <property type="component" value="Unassembled WGS sequence"/>
</dbReference>
<evidence type="ECO:0000313" key="3">
    <source>
        <dbReference type="Proteomes" id="UP000807371"/>
    </source>
</evidence>
<protein>
    <submittedName>
        <fullName evidence="2">Uncharacterized protein</fullName>
    </submittedName>
</protein>
<evidence type="ECO:0000256" key="1">
    <source>
        <dbReference type="SAM" id="MobiDB-lite"/>
    </source>
</evidence>
<gene>
    <name evidence="2" type="ORF">IHE55_24710</name>
</gene>
<dbReference type="RefSeq" id="WP_197991043.1">
    <property type="nucleotide sequence ID" value="NZ_JACYXC010000001.1"/>
</dbReference>
<proteinExistence type="predicted"/>
<evidence type="ECO:0000313" key="2">
    <source>
        <dbReference type="EMBL" id="MBH5337804.1"/>
    </source>
</evidence>
<reference evidence="2 3" key="1">
    <citation type="submission" date="2020-09" db="EMBL/GenBank/DDBJ databases">
        <title>Biosynthesis of the nuclear factor of activated T cells inhibitor NFAT-133 and its congeners in Streptomyces pactum.</title>
        <authorList>
            <person name="Zhou W."/>
            <person name="Posri P."/>
            <person name="Abugrain M.E."/>
            <person name="Weisberg A.J."/>
            <person name="Chang J.H."/>
            <person name="Mahmud T."/>
        </authorList>
    </citation>
    <scope>NUCLEOTIDE SEQUENCE [LARGE SCALE GENOMIC DNA]</scope>
    <source>
        <strain evidence="2 3">ATCC 27456</strain>
    </source>
</reference>
<name>A0ABS0NRZ4_9ACTN</name>